<comment type="subcellular location">
    <subcellularLocation>
        <location evidence="1">Cell outer membrane</location>
    </subcellularLocation>
</comment>
<dbReference type="GO" id="GO:0009279">
    <property type="term" value="C:cell outer membrane"/>
    <property type="evidence" value="ECO:0007669"/>
    <property type="project" value="UniProtKB-SubCell"/>
</dbReference>
<keyword evidence="2 4" id="KW-0472">Membrane</keyword>
<dbReference type="InterPro" id="IPR032608">
    <property type="entry name" value="DUF4892"/>
</dbReference>
<dbReference type="InterPro" id="IPR050330">
    <property type="entry name" value="Bact_OuterMem_StrucFunc"/>
</dbReference>
<feature type="region of interest" description="Disordered" evidence="5">
    <location>
        <begin position="330"/>
        <end position="352"/>
    </location>
</feature>
<evidence type="ECO:0000256" key="1">
    <source>
        <dbReference type="ARBA" id="ARBA00004442"/>
    </source>
</evidence>
<dbReference type="Proteomes" id="UP000599523">
    <property type="component" value="Unassembled WGS sequence"/>
</dbReference>
<keyword evidence="3" id="KW-0998">Cell outer membrane</keyword>
<accession>A0A972JCC3</accession>
<evidence type="ECO:0000256" key="3">
    <source>
        <dbReference type="ARBA" id="ARBA00023237"/>
    </source>
</evidence>
<organism evidence="7 8">
    <name type="scientific">Azoarcus taiwanensis</name>
    <dbReference type="NCBI Taxonomy" id="666964"/>
    <lineage>
        <taxon>Bacteria</taxon>
        <taxon>Pseudomonadati</taxon>
        <taxon>Pseudomonadota</taxon>
        <taxon>Betaproteobacteria</taxon>
        <taxon>Rhodocyclales</taxon>
        <taxon>Zoogloeaceae</taxon>
        <taxon>Azoarcus</taxon>
    </lineage>
</organism>
<sequence>MNPTPSHSTVEGRSGLQTGPVCRAMRYALALIALLVLTTPVATLAQSDVAGASDHELIPRYEDAWILGHETKAFDRFALPTGPAVRRDGQWQGETEQVVEGARTRLLYVAPQERSTLEVFRNYQTALAERGFETLFACSGRECGSNSNIARNILWTRDRQLANAGDKTRYAFTGMHDDHYLAARNADGTTWVGLYIARNNFTAIADTHLRPIILLEVVDIAAMEQRMIDAAAMAESISQTGKVALDNIYFDFGRATLTPESDPALTEMARLLSEHPAVSVYVVGHTDNVGSYEANMELSRARAAAVVDALVSRHGVQRTRIVPAGVGPLAPIASNDTEEGRSKNRRVELVQR</sequence>
<evidence type="ECO:0000256" key="2">
    <source>
        <dbReference type="ARBA" id="ARBA00023136"/>
    </source>
</evidence>
<dbReference type="Pfam" id="PF16234">
    <property type="entry name" value="DUF4892"/>
    <property type="match status" value="1"/>
</dbReference>
<comment type="caution">
    <text evidence="7">The sequence shown here is derived from an EMBL/GenBank/DDBJ whole genome shotgun (WGS) entry which is preliminary data.</text>
</comment>
<dbReference type="Pfam" id="PF00691">
    <property type="entry name" value="OmpA"/>
    <property type="match status" value="1"/>
</dbReference>
<evidence type="ECO:0000256" key="4">
    <source>
        <dbReference type="PROSITE-ProRule" id="PRU00473"/>
    </source>
</evidence>
<dbReference type="RefSeq" id="WP_168989650.1">
    <property type="nucleotide sequence ID" value="NZ_CAWPHM010000102.1"/>
</dbReference>
<dbReference type="PROSITE" id="PS51123">
    <property type="entry name" value="OMPA_2"/>
    <property type="match status" value="1"/>
</dbReference>
<feature type="domain" description="OmpA-like" evidence="6">
    <location>
        <begin position="237"/>
        <end position="352"/>
    </location>
</feature>
<evidence type="ECO:0000313" key="8">
    <source>
        <dbReference type="Proteomes" id="UP000599523"/>
    </source>
</evidence>
<dbReference type="PANTHER" id="PTHR30329:SF21">
    <property type="entry name" value="LIPOPROTEIN YIAD-RELATED"/>
    <property type="match status" value="1"/>
</dbReference>
<dbReference type="PANTHER" id="PTHR30329">
    <property type="entry name" value="STATOR ELEMENT OF FLAGELLAR MOTOR COMPLEX"/>
    <property type="match status" value="1"/>
</dbReference>
<dbReference type="AlphaFoldDB" id="A0A972JCC3"/>
<feature type="compositionally biased region" description="Basic and acidic residues" evidence="5">
    <location>
        <begin position="338"/>
        <end position="352"/>
    </location>
</feature>
<evidence type="ECO:0000313" key="7">
    <source>
        <dbReference type="EMBL" id="NMG05033.1"/>
    </source>
</evidence>
<dbReference type="SUPFAM" id="SSF103088">
    <property type="entry name" value="OmpA-like"/>
    <property type="match status" value="1"/>
</dbReference>
<dbReference type="InterPro" id="IPR036737">
    <property type="entry name" value="OmpA-like_sf"/>
</dbReference>
<name>A0A972JCC3_9RHOO</name>
<proteinExistence type="predicted"/>
<evidence type="ECO:0000256" key="5">
    <source>
        <dbReference type="SAM" id="MobiDB-lite"/>
    </source>
</evidence>
<protein>
    <submittedName>
        <fullName evidence="7">DUF4892 domain-containing protein</fullName>
    </submittedName>
</protein>
<dbReference type="PRINTS" id="PR01021">
    <property type="entry name" value="OMPADOMAIN"/>
</dbReference>
<dbReference type="InterPro" id="IPR006664">
    <property type="entry name" value="OMP_bac"/>
</dbReference>
<dbReference type="EMBL" id="WTVM01000192">
    <property type="protein sequence ID" value="NMG05033.1"/>
    <property type="molecule type" value="Genomic_DNA"/>
</dbReference>
<reference evidence="7" key="1">
    <citation type="submission" date="2019-12" db="EMBL/GenBank/DDBJ databases">
        <title>Comparative genomics gives insights into the taxonomy of the Azoarcus-Aromatoleum group and reveals separate origins of nif in the plant-associated Azoarcus and non-plant-associated Aromatoleum sub-groups.</title>
        <authorList>
            <person name="Lafos M."/>
            <person name="Maluk M."/>
            <person name="Batista M."/>
            <person name="Junghare M."/>
            <person name="Carmona M."/>
            <person name="Faoro H."/>
            <person name="Cruz L.M."/>
            <person name="Battistoni F."/>
            <person name="De Souza E."/>
            <person name="Pedrosa F."/>
            <person name="Chen W.-M."/>
            <person name="Poole P.S."/>
            <person name="Dixon R.A."/>
            <person name="James E.K."/>
        </authorList>
    </citation>
    <scope>NUCLEOTIDE SEQUENCE</scope>
    <source>
        <strain evidence="7">NSC3</strain>
    </source>
</reference>
<dbReference type="CDD" id="cd07185">
    <property type="entry name" value="OmpA_C-like"/>
    <property type="match status" value="1"/>
</dbReference>
<keyword evidence="8" id="KW-1185">Reference proteome</keyword>
<dbReference type="InterPro" id="IPR006665">
    <property type="entry name" value="OmpA-like"/>
</dbReference>
<gene>
    <name evidence="7" type="ORF">GPA21_18975</name>
</gene>
<dbReference type="Gene3D" id="3.30.1330.60">
    <property type="entry name" value="OmpA-like domain"/>
    <property type="match status" value="1"/>
</dbReference>
<evidence type="ECO:0000259" key="6">
    <source>
        <dbReference type="PROSITE" id="PS51123"/>
    </source>
</evidence>